<protein>
    <submittedName>
        <fullName evidence="2">Uncharacterized protein</fullName>
    </submittedName>
</protein>
<accession>A0A4S8MEW5</accession>
<sequence>MGILTPGNDQATSPGNLTPNSLPTLSPALCPTSLPGIMNDDNQSSFPIGTHLFSEQTVQACLHAGTVENTVMRDAAEHVEMREMVEIAETLGNSHAKHVSGDHA</sequence>
<reference evidence="2 3" key="1">
    <citation type="journal article" date="2019" name="Nat. Ecol. Evol.">
        <title>Megaphylogeny resolves global patterns of mushroom evolution.</title>
        <authorList>
            <person name="Varga T."/>
            <person name="Krizsan K."/>
            <person name="Foldi C."/>
            <person name="Dima B."/>
            <person name="Sanchez-Garcia M."/>
            <person name="Sanchez-Ramirez S."/>
            <person name="Szollosi G.J."/>
            <person name="Szarkandi J.G."/>
            <person name="Papp V."/>
            <person name="Albert L."/>
            <person name="Andreopoulos W."/>
            <person name="Angelini C."/>
            <person name="Antonin V."/>
            <person name="Barry K.W."/>
            <person name="Bougher N.L."/>
            <person name="Buchanan P."/>
            <person name="Buyck B."/>
            <person name="Bense V."/>
            <person name="Catcheside P."/>
            <person name="Chovatia M."/>
            <person name="Cooper J."/>
            <person name="Damon W."/>
            <person name="Desjardin D."/>
            <person name="Finy P."/>
            <person name="Geml J."/>
            <person name="Haridas S."/>
            <person name="Hughes K."/>
            <person name="Justo A."/>
            <person name="Karasinski D."/>
            <person name="Kautmanova I."/>
            <person name="Kiss B."/>
            <person name="Kocsube S."/>
            <person name="Kotiranta H."/>
            <person name="LaButti K.M."/>
            <person name="Lechner B.E."/>
            <person name="Liimatainen K."/>
            <person name="Lipzen A."/>
            <person name="Lukacs Z."/>
            <person name="Mihaltcheva S."/>
            <person name="Morgado L.N."/>
            <person name="Niskanen T."/>
            <person name="Noordeloos M.E."/>
            <person name="Ohm R.A."/>
            <person name="Ortiz-Santana B."/>
            <person name="Ovrebo C."/>
            <person name="Racz N."/>
            <person name="Riley R."/>
            <person name="Savchenko A."/>
            <person name="Shiryaev A."/>
            <person name="Soop K."/>
            <person name="Spirin V."/>
            <person name="Szebenyi C."/>
            <person name="Tomsovsky M."/>
            <person name="Tulloss R.E."/>
            <person name="Uehling J."/>
            <person name="Grigoriev I.V."/>
            <person name="Vagvolgyi C."/>
            <person name="Papp T."/>
            <person name="Martin F.M."/>
            <person name="Miettinen O."/>
            <person name="Hibbett D.S."/>
            <person name="Nagy L.G."/>
        </authorList>
    </citation>
    <scope>NUCLEOTIDE SEQUENCE [LARGE SCALE GENOMIC DNA]</scope>
    <source>
        <strain evidence="2 3">CBS 962.96</strain>
    </source>
</reference>
<dbReference type="EMBL" id="ML179094">
    <property type="protein sequence ID" value="THV01127.1"/>
    <property type="molecule type" value="Genomic_DNA"/>
</dbReference>
<dbReference type="AlphaFoldDB" id="A0A4S8MEW5"/>
<feature type="compositionally biased region" description="Polar residues" evidence="1">
    <location>
        <begin position="7"/>
        <end position="24"/>
    </location>
</feature>
<evidence type="ECO:0000256" key="1">
    <source>
        <dbReference type="SAM" id="MobiDB-lite"/>
    </source>
</evidence>
<organism evidence="2 3">
    <name type="scientific">Dendrothele bispora (strain CBS 962.96)</name>
    <dbReference type="NCBI Taxonomy" id="1314807"/>
    <lineage>
        <taxon>Eukaryota</taxon>
        <taxon>Fungi</taxon>
        <taxon>Dikarya</taxon>
        <taxon>Basidiomycota</taxon>
        <taxon>Agaricomycotina</taxon>
        <taxon>Agaricomycetes</taxon>
        <taxon>Agaricomycetidae</taxon>
        <taxon>Agaricales</taxon>
        <taxon>Agaricales incertae sedis</taxon>
        <taxon>Dendrothele</taxon>
    </lineage>
</organism>
<feature type="region of interest" description="Disordered" evidence="1">
    <location>
        <begin position="1"/>
        <end position="27"/>
    </location>
</feature>
<dbReference type="Proteomes" id="UP000297245">
    <property type="component" value="Unassembled WGS sequence"/>
</dbReference>
<evidence type="ECO:0000313" key="3">
    <source>
        <dbReference type="Proteomes" id="UP000297245"/>
    </source>
</evidence>
<evidence type="ECO:0000313" key="2">
    <source>
        <dbReference type="EMBL" id="THV01127.1"/>
    </source>
</evidence>
<gene>
    <name evidence="2" type="ORF">K435DRAFT_793588</name>
</gene>
<proteinExistence type="predicted"/>
<name>A0A4S8MEW5_DENBC</name>
<keyword evidence="3" id="KW-1185">Reference proteome</keyword>